<protein>
    <submittedName>
        <fullName evidence="1">Uncharacterized protein</fullName>
    </submittedName>
</protein>
<evidence type="ECO:0000313" key="2">
    <source>
        <dbReference type="Proteomes" id="UP000283523"/>
    </source>
</evidence>
<organism evidence="1 2">
    <name type="scientific">Fibrisoma montanum</name>
    <dbReference type="NCBI Taxonomy" id="2305895"/>
    <lineage>
        <taxon>Bacteria</taxon>
        <taxon>Pseudomonadati</taxon>
        <taxon>Bacteroidota</taxon>
        <taxon>Cytophagia</taxon>
        <taxon>Cytophagales</taxon>
        <taxon>Spirosomataceae</taxon>
        <taxon>Fibrisoma</taxon>
    </lineage>
</organism>
<proteinExistence type="predicted"/>
<gene>
    <name evidence="1" type="ORF">DYU11_20135</name>
</gene>
<dbReference type="Proteomes" id="UP000283523">
    <property type="component" value="Unassembled WGS sequence"/>
</dbReference>
<reference evidence="1 2" key="1">
    <citation type="submission" date="2018-08" db="EMBL/GenBank/DDBJ databases">
        <title>Fibrisoma montanum sp. nov., isolated from Danxia mountain soil.</title>
        <authorList>
            <person name="Huang Y."/>
        </authorList>
    </citation>
    <scope>NUCLEOTIDE SEQUENCE [LARGE SCALE GENOMIC DNA]</scope>
    <source>
        <strain evidence="1 2">HYT19</strain>
    </source>
</reference>
<comment type="caution">
    <text evidence="1">The sequence shown here is derived from an EMBL/GenBank/DDBJ whole genome shotgun (WGS) entry which is preliminary data.</text>
</comment>
<keyword evidence="2" id="KW-1185">Reference proteome</keyword>
<evidence type="ECO:0000313" key="1">
    <source>
        <dbReference type="EMBL" id="RIV20363.1"/>
    </source>
</evidence>
<name>A0A418M3Y7_9BACT</name>
<accession>A0A418M3Y7</accession>
<dbReference type="RefSeq" id="WP_119669530.1">
    <property type="nucleotide sequence ID" value="NZ_QXED01000006.1"/>
</dbReference>
<sequence length="84" mass="9670">MTYADLTDDQLTQIHRLAHKLRSSSEEYVLVTRHAHGIVVASSYYETNFMPNGDIHCAIEYDGAQDISNLWPIINQLREWGVSY</sequence>
<dbReference type="EMBL" id="QXED01000006">
    <property type="protein sequence ID" value="RIV20363.1"/>
    <property type="molecule type" value="Genomic_DNA"/>
</dbReference>
<dbReference type="AlphaFoldDB" id="A0A418M3Y7"/>